<dbReference type="Proteomes" id="UP000297871">
    <property type="component" value="Unassembled WGS sequence"/>
</dbReference>
<dbReference type="RefSeq" id="WP_135615998.1">
    <property type="nucleotide sequence ID" value="NZ_RQFY01000006.1"/>
</dbReference>
<accession>A0A4R9J5J5</accession>
<dbReference type="EMBL" id="RQFY01000006">
    <property type="protein sequence ID" value="TGL32594.1"/>
    <property type="molecule type" value="Genomic_DNA"/>
</dbReference>
<evidence type="ECO:0000313" key="1">
    <source>
        <dbReference type="EMBL" id="TGL32594.1"/>
    </source>
</evidence>
<evidence type="ECO:0008006" key="3">
    <source>
        <dbReference type="Google" id="ProtNLM"/>
    </source>
</evidence>
<protein>
    <recommendedName>
        <fullName evidence="3">Lipoprotein</fullName>
    </recommendedName>
</protein>
<dbReference type="AlphaFoldDB" id="A0A4R9J5J5"/>
<evidence type="ECO:0000313" key="2">
    <source>
        <dbReference type="Proteomes" id="UP000297871"/>
    </source>
</evidence>
<reference evidence="1" key="1">
    <citation type="journal article" date="2019" name="PLoS Negl. Trop. Dis.">
        <title>Revisiting the worldwide diversity of Leptospira species in the environment.</title>
        <authorList>
            <person name="Vincent A.T."/>
            <person name="Schiettekatte O."/>
            <person name="Bourhy P."/>
            <person name="Veyrier F.J."/>
            <person name="Picardeau M."/>
        </authorList>
    </citation>
    <scope>NUCLEOTIDE SEQUENCE [LARGE SCALE GENOMIC DNA]</scope>
    <source>
        <strain evidence="1">201800265</strain>
    </source>
</reference>
<sequence>MKLCKIAALILVLGFSSCKEDKKDDLTSFLFPIFPNLDTNFGTNLAQVSFDTFNLDNAITTSCDSDNSSGQGIVVDLSSVFSSGYYIKIDIVPSTSPFLFPENGNLDLHLGSEHRPTDPPTCTLTRTSNSFLKYAASLSNNCEVMNHTFTRLEIDCIPN</sequence>
<dbReference type="OrthoDB" id="327750at2"/>
<comment type="caution">
    <text evidence="1">The sequence shown here is derived from an EMBL/GenBank/DDBJ whole genome shotgun (WGS) entry which is preliminary data.</text>
</comment>
<organism evidence="1 2">
    <name type="scientific">Leptospira koniambonensis</name>
    <dbReference type="NCBI Taxonomy" id="2484950"/>
    <lineage>
        <taxon>Bacteria</taxon>
        <taxon>Pseudomonadati</taxon>
        <taxon>Spirochaetota</taxon>
        <taxon>Spirochaetia</taxon>
        <taxon>Leptospirales</taxon>
        <taxon>Leptospiraceae</taxon>
        <taxon>Leptospira</taxon>
    </lineage>
</organism>
<name>A0A4R9J5J5_9LEPT</name>
<gene>
    <name evidence="1" type="ORF">EHQ52_15035</name>
</gene>
<dbReference type="PROSITE" id="PS51257">
    <property type="entry name" value="PROKAR_LIPOPROTEIN"/>
    <property type="match status" value="1"/>
</dbReference>
<proteinExistence type="predicted"/>
<keyword evidence="2" id="KW-1185">Reference proteome</keyword>